<comment type="caution">
    <text evidence="1">The sequence shown here is derived from an EMBL/GenBank/DDBJ whole genome shotgun (WGS) entry which is preliminary data.</text>
</comment>
<evidence type="ECO:0000313" key="2">
    <source>
        <dbReference type="Proteomes" id="UP000198034"/>
    </source>
</evidence>
<dbReference type="Pfam" id="PF11751">
    <property type="entry name" value="PorP_SprF"/>
    <property type="match status" value="1"/>
</dbReference>
<accession>A0A246G8U5</accession>
<evidence type="ECO:0008006" key="3">
    <source>
        <dbReference type="Google" id="ProtNLM"/>
    </source>
</evidence>
<dbReference type="AlphaFoldDB" id="A0A246G8U5"/>
<dbReference type="OrthoDB" id="648347at2"/>
<evidence type="ECO:0000313" key="1">
    <source>
        <dbReference type="EMBL" id="OWP75531.1"/>
    </source>
</evidence>
<name>A0A246G8U5_9FLAO</name>
<proteinExistence type="predicted"/>
<dbReference type="NCBIfam" id="TIGR03519">
    <property type="entry name" value="T9SS_PorP_fam"/>
    <property type="match status" value="1"/>
</dbReference>
<gene>
    <name evidence="1" type="ORF">BWK62_11715</name>
</gene>
<dbReference type="InterPro" id="IPR019861">
    <property type="entry name" value="PorP/SprF_Bacteroidetes"/>
</dbReference>
<dbReference type="Proteomes" id="UP000198034">
    <property type="component" value="Unassembled WGS sequence"/>
</dbReference>
<sequence length="328" mass="37165">MKYLSLVFAFVSLSLYGQVDIPVYSDYLTDNYYLIHPSMAGAASCAKIRATARKQWFGVDKAPALQTISVNGNVDQDGKSGVGLILFNDRNGNHSNRGFKATYAHHILFSRNDIDLNRLSFGVNLGVNQLQLDETEFGSSFDPIVSGGVQSASYYNIDFGASYNFLDFYAHATVKNAVFKSRNIYTDIESSNLRKYVINSGYIFGNRDKILYEPSIMFQFTELTKERSLDVNIKAYKNMDFGKLWAGLSYRNSLDGSQYINNGFVEKQRLQYLTPIVGVNYKKFMLAYNYTYVIGDVKFDRAGFHQLTLGFDFGCKREKYDCNCPSVN</sequence>
<dbReference type="EMBL" id="MTCY01000039">
    <property type="protein sequence ID" value="OWP75531.1"/>
    <property type="molecule type" value="Genomic_DNA"/>
</dbReference>
<organism evidence="1 2">
    <name type="scientific">Flavobacterium columnare</name>
    <dbReference type="NCBI Taxonomy" id="996"/>
    <lineage>
        <taxon>Bacteria</taxon>
        <taxon>Pseudomonadati</taxon>
        <taxon>Bacteroidota</taxon>
        <taxon>Flavobacteriia</taxon>
        <taxon>Flavobacteriales</taxon>
        <taxon>Flavobacteriaceae</taxon>
        <taxon>Flavobacterium</taxon>
    </lineage>
</organism>
<protein>
    <recommendedName>
        <fullName evidence="3">Type IX secretion system membrane protein PorP/SprF</fullName>
    </recommendedName>
</protein>
<reference evidence="1 2" key="1">
    <citation type="journal article" date="2017" name="Infect. Genet. Evol.">
        <title>Comparative genome analysis of fish pathogen Flavobacterium columnare reveals extensive sequence diversity within the species.</title>
        <authorList>
            <person name="Kayansamruaj P."/>
            <person name="Dong H.T."/>
            <person name="Hirono I."/>
            <person name="Kondo H."/>
            <person name="Senapin S."/>
            <person name="Rodkhum C."/>
        </authorList>
    </citation>
    <scope>NUCLEOTIDE SEQUENCE [LARGE SCALE GENOMIC DNA]</scope>
    <source>
        <strain evidence="1 2">1214</strain>
    </source>
</reference>